<keyword evidence="3" id="KW-1185">Reference proteome</keyword>
<reference evidence="2 3" key="1">
    <citation type="submission" date="2016-06" db="EMBL/GenBank/DDBJ databases">
        <title>Complete genome sequences of Bordetella bronchialis and Bordetella flabilis.</title>
        <authorList>
            <person name="LiPuma J.J."/>
            <person name="Spilker T."/>
        </authorList>
    </citation>
    <scope>NUCLEOTIDE SEQUENCE [LARGE SCALE GENOMIC DNA]</scope>
    <source>
        <strain evidence="2 3">AU10664</strain>
    </source>
</reference>
<proteinExistence type="predicted"/>
<dbReference type="STRING" id="463014.BAU07_02620"/>
<dbReference type="Pfam" id="PF13508">
    <property type="entry name" value="Acetyltransf_7"/>
    <property type="match status" value="1"/>
</dbReference>
<dbReference type="EMBL" id="CP016172">
    <property type="protein sequence ID" value="ANN80182.1"/>
    <property type="molecule type" value="Genomic_DNA"/>
</dbReference>
<gene>
    <name evidence="2" type="ORF">BAU07_02620</name>
</gene>
<dbReference type="AlphaFoldDB" id="A0A193GJB6"/>
<dbReference type="InterPro" id="IPR016181">
    <property type="entry name" value="Acyl_CoA_acyltransferase"/>
</dbReference>
<dbReference type="KEGG" id="bfz:BAU07_02620"/>
<dbReference type="SUPFAM" id="SSF55729">
    <property type="entry name" value="Acyl-CoA N-acyltransferases (Nat)"/>
    <property type="match status" value="1"/>
</dbReference>
<feature type="domain" description="N-acetyltransferase" evidence="1">
    <location>
        <begin position="1"/>
        <end position="144"/>
    </location>
</feature>
<protein>
    <submittedName>
        <fullName evidence="2">GNAT family acetyltransferase</fullName>
    </submittedName>
</protein>
<dbReference type="InterPro" id="IPR000182">
    <property type="entry name" value="GNAT_dom"/>
</dbReference>
<evidence type="ECO:0000313" key="2">
    <source>
        <dbReference type="EMBL" id="ANN80182.1"/>
    </source>
</evidence>
<organism evidence="2 3">
    <name type="scientific">Bordetella flabilis</name>
    <dbReference type="NCBI Taxonomy" id="463014"/>
    <lineage>
        <taxon>Bacteria</taxon>
        <taxon>Pseudomonadati</taxon>
        <taxon>Pseudomonadota</taxon>
        <taxon>Betaproteobacteria</taxon>
        <taxon>Burkholderiales</taxon>
        <taxon>Alcaligenaceae</taxon>
        <taxon>Bordetella</taxon>
    </lineage>
</organism>
<dbReference type="CDD" id="cd04301">
    <property type="entry name" value="NAT_SF"/>
    <property type="match status" value="1"/>
</dbReference>
<dbReference type="Gene3D" id="3.40.630.30">
    <property type="match status" value="1"/>
</dbReference>
<sequence length="156" mass="17915">MRYEAVDEAAFEALADIRVAAMRDSLVRVGRFDPQRARQRLRAGYSPEDTWAIVLDDIRVGFYTLRREADALKLDHLYILPAHQAKGLGAEVLRRILRRADRDGLPVRLGALRDSDANRFYQRHGFERAGEDSWDIYYERKPLPYLANCPGAPEQG</sequence>
<dbReference type="GO" id="GO:0016747">
    <property type="term" value="F:acyltransferase activity, transferring groups other than amino-acyl groups"/>
    <property type="evidence" value="ECO:0007669"/>
    <property type="project" value="InterPro"/>
</dbReference>
<dbReference type="PROSITE" id="PS51186">
    <property type="entry name" value="GNAT"/>
    <property type="match status" value="1"/>
</dbReference>
<dbReference type="PANTHER" id="PTHR42791:SF1">
    <property type="entry name" value="N-ACETYLTRANSFERASE DOMAIN-CONTAINING PROTEIN"/>
    <property type="match status" value="1"/>
</dbReference>
<evidence type="ECO:0000259" key="1">
    <source>
        <dbReference type="PROSITE" id="PS51186"/>
    </source>
</evidence>
<name>A0A193GJB6_9BORD</name>
<accession>A0A193GJB6</accession>
<dbReference type="PANTHER" id="PTHR42791">
    <property type="entry name" value="GNAT FAMILY ACETYLTRANSFERASE"/>
    <property type="match status" value="1"/>
</dbReference>
<dbReference type="Proteomes" id="UP000091926">
    <property type="component" value="Chromosome"/>
</dbReference>
<keyword evidence="2" id="KW-0808">Transferase</keyword>
<dbReference type="InterPro" id="IPR052523">
    <property type="entry name" value="Trichothecene_AcTrans"/>
</dbReference>
<evidence type="ECO:0000313" key="3">
    <source>
        <dbReference type="Proteomes" id="UP000091926"/>
    </source>
</evidence>